<dbReference type="OrthoDB" id="3249258at2759"/>
<reference evidence="2" key="1">
    <citation type="journal article" date="2014" name="Proc. Natl. Acad. Sci. U.S.A.">
        <title>Extensive sampling of basidiomycete genomes demonstrates inadequacy of the white-rot/brown-rot paradigm for wood decay fungi.</title>
        <authorList>
            <person name="Riley R."/>
            <person name="Salamov A.A."/>
            <person name="Brown D.W."/>
            <person name="Nagy L.G."/>
            <person name="Floudas D."/>
            <person name="Held B.W."/>
            <person name="Levasseur A."/>
            <person name="Lombard V."/>
            <person name="Morin E."/>
            <person name="Otillar R."/>
            <person name="Lindquist E.A."/>
            <person name="Sun H."/>
            <person name="LaButti K.M."/>
            <person name="Schmutz J."/>
            <person name="Jabbour D."/>
            <person name="Luo H."/>
            <person name="Baker S.E."/>
            <person name="Pisabarro A.G."/>
            <person name="Walton J.D."/>
            <person name="Blanchette R.A."/>
            <person name="Henrissat B."/>
            <person name="Martin F."/>
            <person name="Cullen D."/>
            <person name="Hibbett D.S."/>
            <person name="Grigoriev I.V."/>
        </authorList>
    </citation>
    <scope>NUCLEOTIDE SEQUENCE [LARGE SCALE GENOMIC DNA]</scope>
    <source>
        <strain evidence="2">MUCL 33604</strain>
    </source>
</reference>
<dbReference type="AlphaFoldDB" id="A0A067PHS4"/>
<protein>
    <submittedName>
        <fullName evidence="1">Uncharacterized protein</fullName>
    </submittedName>
</protein>
<gene>
    <name evidence="1" type="ORF">JAAARDRAFT_82039</name>
</gene>
<evidence type="ECO:0000313" key="1">
    <source>
        <dbReference type="EMBL" id="KDQ50011.1"/>
    </source>
</evidence>
<proteinExistence type="predicted"/>
<dbReference type="HOGENOM" id="CLU_1219843_0_0_1"/>
<dbReference type="Proteomes" id="UP000027265">
    <property type="component" value="Unassembled WGS sequence"/>
</dbReference>
<name>A0A067PHS4_9AGAM</name>
<dbReference type="EMBL" id="KL197768">
    <property type="protein sequence ID" value="KDQ50011.1"/>
    <property type="molecule type" value="Genomic_DNA"/>
</dbReference>
<dbReference type="InParanoid" id="A0A067PHS4"/>
<organism evidence="1 2">
    <name type="scientific">Jaapia argillacea MUCL 33604</name>
    <dbReference type="NCBI Taxonomy" id="933084"/>
    <lineage>
        <taxon>Eukaryota</taxon>
        <taxon>Fungi</taxon>
        <taxon>Dikarya</taxon>
        <taxon>Basidiomycota</taxon>
        <taxon>Agaricomycotina</taxon>
        <taxon>Agaricomycetes</taxon>
        <taxon>Agaricomycetidae</taxon>
        <taxon>Jaapiales</taxon>
        <taxon>Jaapiaceae</taxon>
        <taxon>Jaapia</taxon>
    </lineage>
</organism>
<keyword evidence="2" id="KW-1185">Reference proteome</keyword>
<evidence type="ECO:0000313" key="2">
    <source>
        <dbReference type="Proteomes" id="UP000027265"/>
    </source>
</evidence>
<sequence length="227" mass="25766">MSHRLLPNPALEIKFLLSFILPPELVVPILNYAELFHRSSVHRRLETVLSGRGQSLNEREKRRKVYLEWTCERPTRKVVWMVRMPELGKQPALGRVAVGRVVDVLEVSLYRPTSSVRRNTSANHPSLPIPNPAHQSIPPRISILIADTKDPEILRVPLSLTVPNHPRTQHIVTWSRNHPLLEAAQVGDTIRLIIPAVYGREAKPGSQGGGFQRLEVWQVAAHVFTDW</sequence>
<accession>A0A067PHS4</accession>